<feature type="domain" description="D-isomer specific 2-hydroxyacid dehydrogenase catalytic" evidence="5">
    <location>
        <begin position="2343"/>
        <end position="2408"/>
    </location>
</feature>
<dbReference type="Gene3D" id="3.40.50.720">
    <property type="entry name" value="NAD(P)-binding Rossmann-like Domain"/>
    <property type="match status" value="17"/>
</dbReference>
<feature type="domain" description="D-isomer specific 2-hydroxyacid dehydrogenase catalytic" evidence="5">
    <location>
        <begin position="1963"/>
        <end position="2229"/>
    </location>
</feature>
<proteinExistence type="predicted"/>
<feature type="domain" description="D-isomer specific 2-hydroxyacid dehydrogenase NAD-binding" evidence="6">
    <location>
        <begin position="511"/>
        <end position="641"/>
    </location>
</feature>
<feature type="domain" description="D-isomer specific 2-hydroxyacid dehydrogenase NAD-binding" evidence="6">
    <location>
        <begin position="130"/>
        <end position="303"/>
    </location>
</feature>
<feature type="domain" description="D-isomer specific 2-hydroxyacid dehydrogenase catalytic" evidence="5">
    <location>
        <begin position="424"/>
        <end position="670"/>
    </location>
</feature>
<feature type="domain" description="D-isomer specific 2-hydroxyacid dehydrogenase NAD-binding" evidence="6">
    <location>
        <begin position="952"/>
        <end position="989"/>
    </location>
</feature>
<dbReference type="SUPFAM" id="SSF52283">
    <property type="entry name" value="Formate/glycerate dehydrogenase catalytic domain-like"/>
    <property type="match status" value="7"/>
</dbReference>
<feature type="domain" description="D-isomer specific 2-hydroxyacid dehydrogenase NAD-binding" evidence="6">
    <location>
        <begin position="1867"/>
        <end position="1926"/>
    </location>
</feature>
<feature type="domain" description="D-isomer specific 2-hydroxyacid dehydrogenase catalytic" evidence="5">
    <location>
        <begin position="1099"/>
        <end position="1382"/>
    </location>
</feature>
<dbReference type="PANTHER" id="PTHR10996:SF179">
    <property type="entry name" value="D-ISOMER SPECIFIC 2-HYDROXYACID DEHYDROGENASE FAMILY PROTEIN-RELATED"/>
    <property type="match status" value="1"/>
</dbReference>
<dbReference type="EC" id="1.1.1.79" evidence="4"/>
<feature type="domain" description="D-isomer specific 2-hydroxyacid dehydrogenase catalytic" evidence="5">
    <location>
        <begin position="1536"/>
        <end position="1812"/>
    </location>
</feature>
<dbReference type="GO" id="GO:0051287">
    <property type="term" value="F:NAD binding"/>
    <property type="evidence" value="ECO:0007669"/>
    <property type="project" value="InterPro"/>
</dbReference>
<gene>
    <name evidence="7" type="ORF">Prudu_006582</name>
</gene>
<feature type="domain" description="D-isomer specific 2-hydroxyacid dehydrogenase catalytic" evidence="5">
    <location>
        <begin position="45"/>
        <end position="332"/>
    </location>
</feature>
<evidence type="ECO:0000256" key="4">
    <source>
        <dbReference type="ARBA" id="ARBA00066661"/>
    </source>
</evidence>
<dbReference type="CDD" id="cd12156">
    <property type="entry name" value="HPPR"/>
    <property type="match status" value="4"/>
</dbReference>
<reference evidence="7" key="1">
    <citation type="journal article" date="2019" name="Science">
        <title>Mutation of a bHLH transcription factor allowed almond domestication.</title>
        <authorList>
            <person name="Sanchez-Perez R."/>
            <person name="Pavan S."/>
            <person name="Mazzeo R."/>
            <person name="Moldovan C."/>
            <person name="Aiese Cigliano R."/>
            <person name="Del Cueto J."/>
            <person name="Ricciardi F."/>
            <person name="Lotti C."/>
            <person name="Ricciardi L."/>
            <person name="Dicenta F."/>
            <person name="Lopez-Marques R.L."/>
            <person name="Lindberg Moller B."/>
        </authorList>
    </citation>
    <scope>NUCLEOTIDE SEQUENCE</scope>
</reference>
<dbReference type="SUPFAM" id="SSF51735">
    <property type="entry name" value="NAD(P)-binding Rossmann-fold domains"/>
    <property type="match status" value="8"/>
</dbReference>
<accession>A0A4Y1R042</accession>
<keyword evidence="2" id="KW-0560">Oxidoreductase</keyword>
<keyword evidence="1" id="KW-0521">NADP</keyword>
<evidence type="ECO:0000256" key="3">
    <source>
        <dbReference type="ARBA" id="ARBA00023027"/>
    </source>
</evidence>
<feature type="domain" description="D-isomer specific 2-hydroxyacid dehydrogenase NAD-binding" evidence="6">
    <location>
        <begin position="2029"/>
        <end position="2202"/>
    </location>
</feature>
<name>A0A4Y1R042_PRUDU</name>
<dbReference type="PANTHER" id="PTHR10996">
    <property type="entry name" value="2-HYDROXYACID DEHYDROGENASE-RELATED"/>
    <property type="match status" value="1"/>
</dbReference>
<feature type="domain" description="D-isomer specific 2-hydroxyacid dehydrogenase catalytic" evidence="5">
    <location>
        <begin position="707"/>
        <end position="951"/>
    </location>
</feature>
<dbReference type="Pfam" id="PF02826">
    <property type="entry name" value="2-Hacid_dh_C"/>
    <property type="match status" value="9"/>
</dbReference>
<dbReference type="InterPro" id="IPR050223">
    <property type="entry name" value="D-isomer_2-hydroxyacid_DH"/>
</dbReference>
<feature type="domain" description="D-isomer specific 2-hydroxyacid dehydrogenase NAD-binding" evidence="6">
    <location>
        <begin position="1613"/>
        <end position="1785"/>
    </location>
</feature>
<dbReference type="Pfam" id="PF00389">
    <property type="entry name" value="2-Hacid_dh"/>
    <property type="match status" value="7"/>
</dbReference>
<dbReference type="GO" id="GO:0016618">
    <property type="term" value="F:hydroxypyruvate reductase [NAD(P)H] activity"/>
    <property type="evidence" value="ECO:0007669"/>
    <property type="project" value="TreeGrafter"/>
</dbReference>
<dbReference type="GO" id="GO:0009853">
    <property type="term" value="P:photorespiration"/>
    <property type="evidence" value="ECO:0007669"/>
    <property type="project" value="UniProtKB-ARBA"/>
</dbReference>
<dbReference type="InterPro" id="IPR006139">
    <property type="entry name" value="D-isomer_2_OHA_DH_cat_dom"/>
</dbReference>
<keyword evidence="3" id="KW-0520">NAD</keyword>
<feature type="domain" description="D-isomer specific 2-hydroxyacid dehydrogenase NAD-binding" evidence="6">
    <location>
        <begin position="1000"/>
        <end position="1055"/>
    </location>
</feature>
<dbReference type="GO" id="GO:0005829">
    <property type="term" value="C:cytosol"/>
    <property type="evidence" value="ECO:0007669"/>
    <property type="project" value="TreeGrafter"/>
</dbReference>
<dbReference type="InterPro" id="IPR006140">
    <property type="entry name" value="D-isomer_DH_NAD-bd"/>
</dbReference>
<dbReference type="FunFam" id="3.40.50.720:FF:000213">
    <property type="entry name" value="Putative 2-hydroxyacid dehydrogenase"/>
    <property type="match status" value="6"/>
</dbReference>
<evidence type="ECO:0000259" key="5">
    <source>
        <dbReference type="Pfam" id="PF00389"/>
    </source>
</evidence>
<feature type="domain" description="D-isomer specific 2-hydroxyacid dehydrogenase NAD-binding" evidence="6">
    <location>
        <begin position="781"/>
        <end position="924"/>
    </location>
</feature>
<evidence type="ECO:0000313" key="7">
    <source>
        <dbReference type="EMBL" id="BBG97447.1"/>
    </source>
</evidence>
<evidence type="ECO:0000256" key="2">
    <source>
        <dbReference type="ARBA" id="ARBA00023002"/>
    </source>
</evidence>
<evidence type="ECO:0000259" key="6">
    <source>
        <dbReference type="Pfam" id="PF02826"/>
    </source>
</evidence>
<protein>
    <recommendedName>
        <fullName evidence="4">glyoxylate reductase (NADP(+))</fullName>
        <ecNumber evidence="4">1.1.1.79</ecNumber>
    </recommendedName>
</protein>
<feature type="domain" description="D-isomer specific 2-hydroxyacid dehydrogenase NAD-binding" evidence="6">
    <location>
        <begin position="1180"/>
        <end position="1353"/>
    </location>
</feature>
<organism evidence="7">
    <name type="scientific">Prunus dulcis</name>
    <name type="common">Almond</name>
    <name type="synonym">Amygdalus dulcis</name>
    <dbReference type="NCBI Taxonomy" id="3755"/>
    <lineage>
        <taxon>Eukaryota</taxon>
        <taxon>Viridiplantae</taxon>
        <taxon>Streptophyta</taxon>
        <taxon>Embryophyta</taxon>
        <taxon>Tracheophyta</taxon>
        <taxon>Spermatophyta</taxon>
        <taxon>Magnoliopsida</taxon>
        <taxon>eudicotyledons</taxon>
        <taxon>Gunneridae</taxon>
        <taxon>Pentapetalae</taxon>
        <taxon>rosids</taxon>
        <taxon>fabids</taxon>
        <taxon>Rosales</taxon>
        <taxon>Rosaceae</taxon>
        <taxon>Amygdaloideae</taxon>
        <taxon>Amygdaleae</taxon>
        <taxon>Prunus</taxon>
    </lineage>
</organism>
<dbReference type="GO" id="GO:0030267">
    <property type="term" value="F:glyoxylate reductase (NADPH) activity"/>
    <property type="evidence" value="ECO:0007669"/>
    <property type="project" value="UniProtKB-EC"/>
</dbReference>
<dbReference type="InterPro" id="IPR036291">
    <property type="entry name" value="NAD(P)-bd_dom_sf"/>
</dbReference>
<evidence type="ECO:0000256" key="1">
    <source>
        <dbReference type="ARBA" id="ARBA00022857"/>
    </source>
</evidence>
<dbReference type="EMBL" id="AP019298">
    <property type="protein sequence ID" value="BBG97447.1"/>
    <property type="molecule type" value="Genomic_DNA"/>
</dbReference>
<sequence>MRSQEQEANPMALNGNHSELPQVLVLLPPACFTLLESNYSHKFNFLKAWDSPLPQDQFLATHAGSVQALLSSANGPTITANILQMLPSLKVIVTTSAGIDHLDLAECRSRGVAIASTPKIFTEDVADMAVGLLLDVMRKISAGDRYVRDGLWATRGDYALGSKIGGKRVGIVGLGNIGVQVAKRLEAFGCNILYNSRTEKPFVSYPFYSDICELAANSDALVICCALTAETHHLINKKVLLALGRDVVIVNVGRGAIIDEKEMVRCLVKGEIGGAGLDVFEDEPEVPEELFALDNVVLSPHYATYTPECFMALCELVAGNFEAFFSKKPLLSPAGTNVDAMNGAIREYKDEELSFLEQLEYKFYAPVARLRFLPIYFLIPPTTPDYSTSIMLAIAESQLSQKFHLLKAWESELPLDQFLTTYACSVQAMLCYPFTQVNADLLRLLPALKLVVSLTAGVDNIDLVECRRRGISVTTSGSAFSEDVLILPISAADRYVKGFGLAKEITSWFQGGKRVGIVGLGNIGSEIAKRLEAFGCIVSYNSRSKNPSLTYPFYSSVHELAANTDALIICCALTDQTRHMINKEGVIVNVGRGAIIDEKELVRFLVHGEIGGAGLDVFENEPHVPEELFALDNVVLSPHNAAFTPESVESSSRIVMANLEAFFSNEPLTFCFWLNSVLVELSQKFHLLKAWESELPLDQFLTTYACSVQAMLCYPFTQVNADLLRLLPALKLVVSLTAGVDNIDLVECRRRGISVTTSGSAFSEDVADTAVVCSLMCIEESQQQIGGKRVGIVGLGNIGSEIAKRLEAFGCIVSYNSRSKNPSLTYPFYSSVHELAANTDALIICCALTDQTRHMINKEVLSALGREGVIVNVGRGAIIDEKELVRFLVHGEIGGAGLDVFENEPHVPEELFALDNVVLSPHNAAFTPESVESSSRIVMANLEAFFSNEPLIGGKRVGIVGLGNIGLEVAERLEAFGCNILYNSRTEKPFVSYPFYSDIMAVNIGRGAIIDEKEMVRCLVKGEIGGAGLDVFEDEPEVPEELFALDNVVLSPHYATYTPECFMALCELVAGNFEAFFSNKPLLSPASNYSHKFNFLKAWDSPLPQDQFLATHAGSVQALLSSANGPTITANILQMLPSLKVIVTTSAGIDHLDLAECRSRGVAIASTPKIFTEDVADMAVGLLLDVMRKISAGDRYVRDGLWATRGDYALGSKIGGKRVGIVGLGNIGVQVAKRLEAFGCNILYNSRTEKPFVSYPFYSDICELAANSDALVICCALTAETHHLINKKVLLALGRDVVIVNVGRGAIIDEKEMVRCLVKGEIGGAGLDVFEDEPEVPEELFALDNVVLSPHYATYTPECFMALCELVAGNFEAFFSKKPLLSPAGTNVDAMNGAIREYKDEELSWLGGSHGRSVFVAGHAWGAVDFFFWEVSCKSSRTFSLRLTDLGSGDFILSTSFDSDFHLSCLRIFASFVFRWSFVALDRAVLGFLSNPYCYIRGAEVFKFHNILDSIRKGIESHRLAQLSQKFHLLKAWESELPLDQFLTTYACSVQAMLCYPFTQVNADLLRLLPALKLVVSLTAGVDNIDLVECRRRGISVTTSGSAFSEDVADTAVGLLIDVHRRISAADRYVKGLWTSKGDYPLGSKLGGKRVGIVGLGNIGSEIAKRLEAFGCIVSYNSRSKNPSLTYPFYSSVHELAANTDALIICCALTDQTRHMINKEVLSALGREGVIVNVGRGAIIDEKELVRFLVHGEIGGAGLDVFENEPHVPEELFALDNVVLSPHNAAFTPESVESSSRIVMANLEAFFSNEPLIGGKRVGIVGLGNIGLEVAERLEAFGCNILYNSRTEKPFVSYPFYSDICELAANSDALMAVNIGRGAIIDEKEMVRCLVKGEIGGAGLDVFEDEPEVPEELFALDNVVLSPHNATYTPECFMALCELVAGNFEAFFSKKPLLSPAFLTTYARSVQVMISSPITRVNADLLRLLPALKLVATPTAGVNNIDLVECRQRGISVTTSGSEFSEDVADIAIGLLIDVQRKISAADRYVRTRLWTSKGEYPLGFKLGGKRVGIVGLGNIGSEVAKRLEAFGCIVSYNSRRKKQALPYLFYSNVHELAANTDALIICCALTDQTRHMINKEVLSALGREGVIVNVGRGAIIDEKELVRCLVHGEIGGADLDVFENEPHVPQELFALDNVVLSPHKAALTPESFERSNRIVIANLEAFFSNKPSLVISLFNLFQIPFDQTLLRKVSQTEYLKATHQINTTENKRLSNQSPPTLYQKSKLRKNQHTIMAQFQSQDLPQLQIIHPPAFFTHFQSELSKKFHILHAGESPLHLDQYLTTYAGSVQAMLCYHATQVNGDLLRLLPALKLVLTCTSGVNHIDVVECRRRGIAIATARSVYSEDVADIGVGLFLDVQRKIISTGKRGKIGGAGLDVFENEPHVPKELVASDMSLCPPIRLFILQNLSKVQMNSCLPTWKLSFQINLTLHTEGEEFELVPRV</sequence>